<dbReference type="Gene3D" id="1.10.287.70">
    <property type="match status" value="1"/>
</dbReference>
<evidence type="ECO:0000313" key="3">
    <source>
        <dbReference type="Proteomes" id="UP000503278"/>
    </source>
</evidence>
<feature type="transmembrane region" description="Helical" evidence="1">
    <location>
        <begin position="52"/>
        <end position="71"/>
    </location>
</feature>
<accession>A0A7L5E520</accession>
<name>A0A7L5E520_9SPHI</name>
<dbReference type="KEGG" id="mrob:HH214_05840"/>
<dbReference type="RefSeq" id="WP_169606440.1">
    <property type="nucleotide sequence ID" value="NZ_CP051682.1"/>
</dbReference>
<evidence type="ECO:0008006" key="4">
    <source>
        <dbReference type="Google" id="ProtNLM"/>
    </source>
</evidence>
<evidence type="ECO:0000313" key="2">
    <source>
        <dbReference type="EMBL" id="QJD95426.1"/>
    </source>
</evidence>
<proteinExistence type="predicted"/>
<dbReference type="AlphaFoldDB" id="A0A7L5E520"/>
<protein>
    <recommendedName>
        <fullName evidence="4">Cytochrome-c oxidase</fullName>
    </recommendedName>
</protein>
<keyword evidence="3" id="KW-1185">Reference proteome</keyword>
<organism evidence="2 3">
    <name type="scientific">Mucilaginibacter robiniae</name>
    <dbReference type="NCBI Taxonomy" id="2728022"/>
    <lineage>
        <taxon>Bacteria</taxon>
        <taxon>Pseudomonadati</taxon>
        <taxon>Bacteroidota</taxon>
        <taxon>Sphingobacteriia</taxon>
        <taxon>Sphingobacteriales</taxon>
        <taxon>Sphingobacteriaceae</taxon>
        <taxon>Mucilaginibacter</taxon>
    </lineage>
</organism>
<evidence type="ECO:0000256" key="1">
    <source>
        <dbReference type="SAM" id="Phobius"/>
    </source>
</evidence>
<gene>
    <name evidence="2" type="ORF">HH214_05840</name>
</gene>
<feature type="transmembrane region" description="Helical" evidence="1">
    <location>
        <begin position="29"/>
        <end position="46"/>
    </location>
</feature>
<keyword evidence="1" id="KW-0812">Transmembrane</keyword>
<reference evidence="2 3" key="1">
    <citation type="submission" date="2020-04" db="EMBL/GenBank/DDBJ databases">
        <title>Genome sequencing of novel species.</title>
        <authorList>
            <person name="Heo J."/>
            <person name="Kim S.-J."/>
            <person name="Kim J.-S."/>
            <person name="Hong S.-B."/>
            <person name="Kwon S.-W."/>
        </authorList>
    </citation>
    <scope>NUCLEOTIDE SEQUENCE [LARGE SCALE GENOMIC DNA]</scope>
    <source>
        <strain evidence="2 3">F39-2</strain>
    </source>
</reference>
<dbReference type="EMBL" id="CP051682">
    <property type="protein sequence ID" value="QJD95426.1"/>
    <property type="molecule type" value="Genomic_DNA"/>
</dbReference>
<keyword evidence="1" id="KW-1133">Transmembrane helix</keyword>
<sequence length="74" mass="8486">MIEPANSYPEIKPGPDWEKAKPEVLPKPTYWPFFLAMGLAFTFWGLLTTWVILTAGLLIFVVSLIGWINLLRHE</sequence>
<dbReference type="Proteomes" id="UP000503278">
    <property type="component" value="Chromosome"/>
</dbReference>
<keyword evidence="1" id="KW-0472">Membrane</keyword>